<dbReference type="InterPro" id="IPR000792">
    <property type="entry name" value="Tscrpt_reg_LuxR_C"/>
</dbReference>
<dbReference type="PROSITE" id="PS50043">
    <property type="entry name" value="HTH_LUXR_2"/>
    <property type="match status" value="1"/>
</dbReference>
<evidence type="ECO:0000313" key="5">
    <source>
        <dbReference type="EMBL" id="PWD99369.1"/>
    </source>
</evidence>
<dbReference type="Pfam" id="PF00196">
    <property type="entry name" value="GerE"/>
    <property type="match status" value="1"/>
</dbReference>
<name>A0A2U2B8H7_9BACT</name>
<dbReference type="GO" id="GO:0006355">
    <property type="term" value="P:regulation of DNA-templated transcription"/>
    <property type="evidence" value="ECO:0007669"/>
    <property type="project" value="InterPro"/>
</dbReference>
<dbReference type="Proteomes" id="UP000244956">
    <property type="component" value="Unassembled WGS sequence"/>
</dbReference>
<evidence type="ECO:0000256" key="2">
    <source>
        <dbReference type="ARBA" id="ARBA00023125"/>
    </source>
</evidence>
<dbReference type="Gene3D" id="3.30.450.20">
    <property type="entry name" value="PAS domain"/>
    <property type="match status" value="1"/>
</dbReference>
<dbReference type="CDD" id="cd06170">
    <property type="entry name" value="LuxR_C_like"/>
    <property type="match status" value="1"/>
</dbReference>
<dbReference type="InterPro" id="IPR016032">
    <property type="entry name" value="Sig_transdc_resp-reg_C-effctor"/>
</dbReference>
<dbReference type="Gene3D" id="1.10.10.10">
    <property type="entry name" value="Winged helix-like DNA-binding domain superfamily/Winged helix DNA-binding domain"/>
    <property type="match status" value="1"/>
</dbReference>
<organism evidence="5 6">
    <name type="scientific">Marinilabilia rubra</name>
    <dbReference type="NCBI Taxonomy" id="2162893"/>
    <lineage>
        <taxon>Bacteria</taxon>
        <taxon>Pseudomonadati</taxon>
        <taxon>Bacteroidota</taxon>
        <taxon>Bacteroidia</taxon>
        <taxon>Marinilabiliales</taxon>
        <taxon>Marinilabiliaceae</taxon>
        <taxon>Marinilabilia</taxon>
    </lineage>
</organism>
<dbReference type="PANTHER" id="PTHR44688:SF16">
    <property type="entry name" value="DNA-BINDING TRANSCRIPTIONAL ACTIVATOR DEVR_DOSR"/>
    <property type="match status" value="1"/>
</dbReference>
<evidence type="ECO:0000313" key="6">
    <source>
        <dbReference type="Proteomes" id="UP000244956"/>
    </source>
</evidence>
<proteinExistence type="predicted"/>
<dbReference type="PROSITE" id="PS00622">
    <property type="entry name" value="HTH_LUXR_1"/>
    <property type="match status" value="1"/>
</dbReference>
<protein>
    <recommendedName>
        <fullName evidence="4">HTH luxR-type domain-containing protein</fullName>
    </recommendedName>
</protein>
<evidence type="ECO:0000256" key="1">
    <source>
        <dbReference type="ARBA" id="ARBA00023015"/>
    </source>
</evidence>
<dbReference type="PANTHER" id="PTHR44688">
    <property type="entry name" value="DNA-BINDING TRANSCRIPTIONAL ACTIVATOR DEVR_DOSR"/>
    <property type="match status" value="1"/>
</dbReference>
<accession>A0A2U2B8H7</accession>
<dbReference type="GO" id="GO:0003677">
    <property type="term" value="F:DNA binding"/>
    <property type="evidence" value="ECO:0007669"/>
    <property type="project" value="UniProtKB-KW"/>
</dbReference>
<comment type="caution">
    <text evidence="5">The sequence shown here is derived from an EMBL/GenBank/DDBJ whole genome shotgun (WGS) entry which is preliminary data.</text>
</comment>
<dbReference type="SMART" id="SM00421">
    <property type="entry name" value="HTH_LUXR"/>
    <property type="match status" value="1"/>
</dbReference>
<dbReference type="EMBL" id="QEWP01000007">
    <property type="protein sequence ID" value="PWD99369.1"/>
    <property type="molecule type" value="Genomic_DNA"/>
</dbReference>
<keyword evidence="3" id="KW-0804">Transcription</keyword>
<feature type="domain" description="HTH luxR-type" evidence="4">
    <location>
        <begin position="192"/>
        <end position="257"/>
    </location>
</feature>
<reference evidence="5 6" key="1">
    <citation type="submission" date="2018-05" db="EMBL/GenBank/DDBJ databases">
        <title>Marinilabilia rubrum sp. nov., isolated from saltern sediment.</title>
        <authorList>
            <person name="Zhang R."/>
        </authorList>
    </citation>
    <scope>NUCLEOTIDE SEQUENCE [LARGE SCALE GENOMIC DNA]</scope>
    <source>
        <strain evidence="5 6">WTE16</strain>
    </source>
</reference>
<keyword evidence="1" id="KW-0805">Transcription regulation</keyword>
<dbReference type="SUPFAM" id="SSF46894">
    <property type="entry name" value="C-terminal effector domain of the bipartite response regulators"/>
    <property type="match status" value="1"/>
</dbReference>
<sequence>MPSSYFMTSFVQHLLASIGTSNGKKTKSGHEAGVIDMVDTFSRFLNQSIYWADFSRSKFLYISSHPLFLAGHTPKEIQKMGFSYYEKIIEPNDMRTIMVSNEIGFRFFNTQLPLDWRRNCYLAVDFRILQEDGSYIMVTQTMVPFQLSNENKLISTLCFVSPSLSPKAGNAVIQNLSEPLQYRFNPETRRFYLRYQDELTPREKEILLRSGQGEPNSTIGDELNISVSTVKQHKRNIFRKLDVTNISEAIYYARYNRLI</sequence>
<dbReference type="AlphaFoldDB" id="A0A2U2B8H7"/>
<gene>
    <name evidence="5" type="ORF">DDZ16_10175</name>
</gene>
<dbReference type="PRINTS" id="PR00038">
    <property type="entry name" value="HTHLUXR"/>
</dbReference>
<evidence type="ECO:0000259" key="4">
    <source>
        <dbReference type="PROSITE" id="PS50043"/>
    </source>
</evidence>
<dbReference type="InterPro" id="IPR036388">
    <property type="entry name" value="WH-like_DNA-bd_sf"/>
</dbReference>
<evidence type="ECO:0000256" key="3">
    <source>
        <dbReference type="ARBA" id="ARBA00023163"/>
    </source>
</evidence>
<keyword evidence="2" id="KW-0238">DNA-binding</keyword>
<keyword evidence="6" id="KW-1185">Reference proteome</keyword>